<feature type="compositionally biased region" description="Low complexity" evidence="1">
    <location>
        <begin position="85"/>
        <end position="94"/>
    </location>
</feature>
<dbReference type="RefSeq" id="XP_039238646.1">
    <property type="nucleotide sequence ID" value="XM_039382712.1"/>
</dbReference>
<feature type="compositionally biased region" description="Basic and acidic residues" evidence="1">
    <location>
        <begin position="190"/>
        <end position="199"/>
    </location>
</feature>
<evidence type="ECO:0000256" key="1">
    <source>
        <dbReference type="SAM" id="MobiDB-lite"/>
    </source>
</evidence>
<organism evidence="2 3">
    <name type="scientific">Pipra filicauda</name>
    <name type="common">Wire-tailed manakin</name>
    <dbReference type="NCBI Taxonomy" id="649802"/>
    <lineage>
        <taxon>Eukaryota</taxon>
        <taxon>Metazoa</taxon>
        <taxon>Chordata</taxon>
        <taxon>Craniata</taxon>
        <taxon>Vertebrata</taxon>
        <taxon>Euteleostomi</taxon>
        <taxon>Archelosauria</taxon>
        <taxon>Archosauria</taxon>
        <taxon>Dinosauria</taxon>
        <taxon>Saurischia</taxon>
        <taxon>Theropoda</taxon>
        <taxon>Coelurosauria</taxon>
        <taxon>Aves</taxon>
        <taxon>Neognathae</taxon>
        <taxon>Neoaves</taxon>
        <taxon>Telluraves</taxon>
        <taxon>Australaves</taxon>
        <taxon>Passeriformes</taxon>
        <taxon>Pipridae</taxon>
        <taxon>Pipra</taxon>
    </lineage>
</organism>
<feature type="compositionally biased region" description="Basic and acidic residues" evidence="1">
    <location>
        <begin position="340"/>
        <end position="350"/>
    </location>
</feature>
<evidence type="ECO:0000313" key="2">
    <source>
        <dbReference type="Proteomes" id="UP000504627"/>
    </source>
</evidence>
<feature type="region of interest" description="Disordered" evidence="1">
    <location>
        <begin position="1"/>
        <end position="145"/>
    </location>
</feature>
<gene>
    <name evidence="3" type="primary">LOC120323531</name>
</gene>
<feature type="compositionally biased region" description="Low complexity" evidence="1">
    <location>
        <begin position="368"/>
        <end position="378"/>
    </location>
</feature>
<dbReference type="InParanoid" id="A0A7R5KAA3"/>
<feature type="compositionally biased region" description="Low complexity" evidence="1">
    <location>
        <begin position="65"/>
        <end position="76"/>
    </location>
</feature>
<feature type="compositionally biased region" description="Basic and acidic residues" evidence="1">
    <location>
        <begin position="213"/>
        <end position="227"/>
    </location>
</feature>
<sequence>MQQKVHELRAGRGHSREGTTEKRNTNLRPKEGHQLRDRTGGRGRRWDGAGRANTVPKQPPPFPSSRPCQRQPQDSQGQPLREDTLSSPSSTLSSKGCPGRPSLPASSTAARSQRRRVKSCWACSGVARPEPQKQDKDHGWSDEAPLVPQRCKHIISRIPVPAAAAGRSQASPANPPLPFHAYKGKSSPGPRREVSRCVKQETQPKTPAQRADSAVRQHAKQETHLETPPKGVDSAVPQHAEQETQTEEQTSAAPLLVDQETQTETATQEEEISPAPQLIDQETQIESPVPRSPSALSSALSTTELCSAPPAGRQRLPVFRRALGALRGALRCPCLAGQPEQRRGARRDPGDGCCSEPVQHPRGGTAGTGAAPRAFPAAEDTEPPPYSWPWLIETSL</sequence>
<evidence type="ECO:0000313" key="3">
    <source>
        <dbReference type="RefSeq" id="XP_039238646.1"/>
    </source>
</evidence>
<keyword evidence="2" id="KW-1185">Reference proteome</keyword>
<accession>A0A7R5KAA3</accession>
<feature type="compositionally biased region" description="Low complexity" evidence="1">
    <location>
        <begin position="287"/>
        <end position="301"/>
    </location>
</feature>
<proteinExistence type="predicted"/>
<feature type="region of interest" description="Disordered" evidence="1">
    <location>
        <begin position="338"/>
        <end position="388"/>
    </location>
</feature>
<feature type="compositionally biased region" description="Basic and acidic residues" evidence="1">
    <location>
        <begin position="1"/>
        <end position="48"/>
    </location>
</feature>
<name>A0A7R5KAA3_9PASS</name>
<protein>
    <submittedName>
        <fullName evidence="3">DNA translocase FtsK 1-like</fullName>
    </submittedName>
</protein>
<feature type="compositionally biased region" description="Basic and acidic residues" evidence="1">
    <location>
        <begin position="130"/>
        <end position="141"/>
    </location>
</feature>
<reference evidence="3" key="1">
    <citation type="submission" date="2025-08" db="UniProtKB">
        <authorList>
            <consortium name="RefSeq"/>
        </authorList>
    </citation>
    <scope>IDENTIFICATION</scope>
    <source>
        <tissue evidence="3">Muscle</tissue>
    </source>
</reference>
<feature type="compositionally biased region" description="Low complexity" evidence="1">
    <location>
        <begin position="162"/>
        <end position="172"/>
    </location>
</feature>
<dbReference type="GeneID" id="120323531"/>
<feature type="region of interest" description="Disordered" evidence="1">
    <location>
        <begin position="162"/>
        <end position="301"/>
    </location>
</feature>
<dbReference type="Proteomes" id="UP000504627">
    <property type="component" value="Unplaced"/>
</dbReference>
<dbReference type="AlphaFoldDB" id="A0A7R5KAA3"/>